<feature type="binding site" evidence="9">
    <location>
        <position position="312"/>
    </location>
    <ligand>
        <name>3-phosphoshikimate</name>
        <dbReference type="ChEBI" id="CHEBI:145989"/>
    </ligand>
</feature>
<feature type="binding site" evidence="9">
    <location>
        <position position="343"/>
    </location>
    <ligand>
        <name>phosphoenolpyruvate</name>
        <dbReference type="ChEBI" id="CHEBI:58702"/>
    </ligand>
</feature>
<dbReference type="RefSeq" id="WP_093857083.1">
    <property type="nucleotide sequence ID" value="NZ_BJVZ01000002.1"/>
</dbReference>
<dbReference type="InterPro" id="IPR023193">
    <property type="entry name" value="EPSP_synthase_CS"/>
</dbReference>
<feature type="binding site" evidence="9">
    <location>
        <position position="339"/>
    </location>
    <ligand>
        <name>3-phosphoshikimate</name>
        <dbReference type="ChEBI" id="CHEBI:145989"/>
    </ligand>
</feature>
<evidence type="ECO:0000256" key="7">
    <source>
        <dbReference type="ARBA" id="ARBA00023141"/>
    </source>
</evidence>
<dbReference type="PANTHER" id="PTHR21090:SF5">
    <property type="entry name" value="PENTAFUNCTIONAL AROM POLYPEPTIDE"/>
    <property type="match status" value="1"/>
</dbReference>
<dbReference type="CDD" id="cd01556">
    <property type="entry name" value="EPSP_synthase"/>
    <property type="match status" value="1"/>
</dbReference>
<proteinExistence type="inferred from homology"/>
<feature type="binding site" evidence="9">
    <location>
        <position position="166"/>
    </location>
    <ligand>
        <name>3-phosphoshikimate</name>
        <dbReference type="ChEBI" id="CHEBI:145989"/>
    </ligand>
</feature>
<evidence type="ECO:0000256" key="9">
    <source>
        <dbReference type="HAMAP-Rule" id="MF_00210"/>
    </source>
</evidence>
<feature type="binding site" evidence="9">
    <location>
        <position position="121"/>
    </location>
    <ligand>
        <name>phosphoenolpyruvate</name>
        <dbReference type="ChEBI" id="CHEBI:58702"/>
    </ligand>
</feature>
<evidence type="ECO:0000313" key="12">
    <source>
        <dbReference type="Proteomes" id="UP000199334"/>
    </source>
</evidence>
<evidence type="ECO:0000256" key="4">
    <source>
        <dbReference type="ARBA" id="ARBA00022490"/>
    </source>
</evidence>
<comment type="catalytic activity">
    <reaction evidence="8">
        <text>3-phosphoshikimate + phosphoenolpyruvate = 5-O-(1-carboxyvinyl)-3-phosphoshikimate + phosphate</text>
        <dbReference type="Rhea" id="RHEA:21256"/>
        <dbReference type="ChEBI" id="CHEBI:43474"/>
        <dbReference type="ChEBI" id="CHEBI:57701"/>
        <dbReference type="ChEBI" id="CHEBI:58702"/>
        <dbReference type="ChEBI" id="CHEBI:145989"/>
        <dbReference type="EC" id="2.5.1.19"/>
    </reaction>
    <physiologicalReaction direction="left-to-right" evidence="8">
        <dbReference type="Rhea" id="RHEA:21257"/>
    </physiologicalReaction>
</comment>
<dbReference type="NCBIfam" id="TIGR01356">
    <property type="entry name" value="aroA"/>
    <property type="match status" value="1"/>
</dbReference>
<dbReference type="UniPathway" id="UPA00053">
    <property type="reaction ID" value="UER00089"/>
</dbReference>
<dbReference type="GO" id="GO:0009073">
    <property type="term" value="P:aromatic amino acid family biosynthetic process"/>
    <property type="evidence" value="ECO:0007669"/>
    <property type="project" value="UniProtKB-KW"/>
</dbReference>
<sequence>MKKIDFNGAALKGNLKVPGDKSISHRAVMLGSLAKGHTRIHNFLQSEDSFRTVEAFRSLGVQIEKEQDVLDIYSDGWGLFQAPTSSLDMGNSGTTARLISGILVALPFETTLIGDDSLCRRPMNRIITPLIQMGANIKSHNNRLPITINGRNLFPINYTLPVDSAQVKSAVLLAGLLTEGKTAVTEKNPTRDHTERMLPMFGGEVNKHDQVLSVHGKQRLQHTSISVPGDISSASFWIAAASITPESHLTIKDVGLNPTRTGFIDVLKRMGANIKTDITRYEGEELVGDIHVKYSHLKPTSIYQHEVASFIDEVPLLALVATQAEGTMKIKHVEELKYKESNRLEATFEMLQALNANVTLLEDGLQIEGKSNLVGNQINTYGDHRIAMVGSIAGFITNQTVTLNDAACINISYPTFFDNLYQIAKQM</sequence>
<dbReference type="Pfam" id="PF00275">
    <property type="entry name" value="EPSP_synthase"/>
    <property type="match status" value="1"/>
</dbReference>
<dbReference type="AlphaFoldDB" id="A0A1H0CUE9"/>
<feature type="binding site" evidence="9">
    <location>
        <position position="93"/>
    </location>
    <ligand>
        <name>phosphoenolpyruvate</name>
        <dbReference type="ChEBI" id="CHEBI:58702"/>
    </ligand>
</feature>
<dbReference type="InterPro" id="IPR006264">
    <property type="entry name" value="EPSP_synthase"/>
</dbReference>
<feature type="binding site" evidence="9">
    <location>
        <position position="21"/>
    </location>
    <ligand>
        <name>3-phosphoshikimate</name>
        <dbReference type="ChEBI" id="CHEBI:145989"/>
    </ligand>
</feature>
<dbReference type="InterPro" id="IPR001986">
    <property type="entry name" value="Enolpyruvate_Tfrase_dom"/>
</dbReference>
<gene>
    <name evidence="9" type="primary">aroA</name>
    <name evidence="11" type="ORF">SAMN05216498_2677</name>
</gene>
<feature type="binding site" evidence="9">
    <location>
        <position position="166"/>
    </location>
    <ligand>
        <name>phosphoenolpyruvate</name>
        <dbReference type="ChEBI" id="CHEBI:58702"/>
    </ligand>
</feature>
<dbReference type="GO" id="GO:0003866">
    <property type="term" value="F:3-phosphoshikimate 1-carboxyvinyltransferase activity"/>
    <property type="evidence" value="ECO:0007669"/>
    <property type="project" value="UniProtKB-UniRule"/>
</dbReference>
<keyword evidence="5 9" id="KW-0028">Amino-acid biosynthesis</keyword>
<dbReference type="PROSITE" id="PS00104">
    <property type="entry name" value="EPSP_SYNTHASE_1"/>
    <property type="match status" value="1"/>
</dbReference>
<evidence type="ECO:0000256" key="8">
    <source>
        <dbReference type="ARBA" id="ARBA00044633"/>
    </source>
</evidence>
<dbReference type="EC" id="2.5.1.19" evidence="9"/>
<organism evidence="11 12">
    <name type="scientific">Tenuibacillus multivorans</name>
    <dbReference type="NCBI Taxonomy" id="237069"/>
    <lineage>
        <taxon>Bacteria</taxon>
        <taxon>Bacillati</taxon>
        <taxon>Bacillota</taxon>
        <taxon>Bacilli</taxon>
        <taxon>Bacillales</taxon>
        <taxon>Bacillaceae</taxon>
        <taxon>Tenuibacillus</taxon>
    </lineage>
</organism>
<comment type="subunit">
    <text evidence="9">Monomer.</text>
</comment>
<comment type="function">
    <text evidence="1 9">Catalyzes the transfer of the enolpyruvyl moiety of phosphoenolpyruvate (PEP) to the 5-hydroxyl of shikimate-3-phosphate (S3P) to produce enolpyruvyl shikimate-3-phosphate and inorganic phosphate.</text>
</comment>
<dbReference type="SUPFAM" id="SSF55205">
    <property type="entry name" value="EPT/RTPC-like"/>
    <property type="match status" value="1"/>
</dbReference>
<evidence type="ECO:0000259" key="10">
    <source>
        <dbReference type="Pfam" id="PF00275"/>
    </source>
</evidence>
<feature type="binding site" evidence="9">
    <location>
        <position position="164"/>
    </location>
    <ligand>
        <name>3-phosphoshikimate</name>
        <dbReference type="ChEBI" id="CHEBI:145989"/>
    </ligand>
</feature>
<dbReference type="FunFam" id="3.65.10.10:FF:000006">
    <property type="entry name" value="3-phosphoshikimate 1-carboxyvinyltransferase"/>
    <property type="match status" value="1"/>
</dbReference>
<dbReference type="PIRSF" id="PIRSF000505">
    <property type="entry name" value="EPSPS"/>
    <property type="match status" value="1"/>
</dbReference>
<name>A0A1H0CUE9_9BACI</name>
<dbReference type="PANTHER" id="PTHR21090">
    <property type="entry name" value="AROM/DEHYDROQUINATE SYNTHASE"/>
    <property type="match status" value="1"/>
</dbReference>
<dbReference type="HAMAP" id="MF_00210">
    <property type="entry name" value="EPSP_synth"/>
    <property type="match status" value="1"/>
</dbReference>
<evidence type="ECO:0000256" key="1">
    <source>
        <dbReference type="ARBA" id="ARBA00002174"/>
    </source>
</evidence>
<evidence type="ECO:0000256" key="2">
    <source>
        <dbReference type="ARBA" id="ARBA00004811"/>
    </source>
</evidence>
<dbReference type="FunFam" id="3.65.10.10:FF:000005">
    <property type="entry name" value="3-phosphoshikimate 1-carboxyvinyltransferase"/>
    <property type="match status" value="1"/>
</dbReference>
<dbReference type="GO" id="GO:0008652">
    <property type="term" value="P:amino acid biosynthetic process"/>
    <property type="evidence" value="ECO:0007669"/>
    <property type="project" value="UniProtKB-KW"/>
</dbReference>
<dbReference type="InterPro" id="IPR013792">
    <property type="entry name" value="RNA3'P_cycl/enolpyr_Trfase_a/b"/>
</dbReference>
<feature type="domain" description="Enolpyruvate transferase" evidence="10">
    <location>
        <begin position="8"/>
        <end position="420"/>
    </location>
</feature>
<evidence type="ECO:0000256" key="5">
    <source>
        <dbReference type="ARBA" id="ARBA00022605"/>
    </source>
</evidence>
<dbReference type="Gene3D" id="3.65.10.10">
    <property type="entry name" value="Enolpyruvate transferase domain"/>
    <property type="match status" value="2"/>
</dbReference>
<dbReference type="OrthoDB" id="9809920at2"/>
<dbReference type="GO" id="GO:0009423">
    <property type="term" value="P:chorismate biosynthetic process"/>
    <property type="evidence" value="ECO:0007669"/>
    <property type="project" value="UniProtKB-UniRule"/>
</dbReference>
<reference evidence="11 12" key="1">
    <citation type="submission" date="2016-10" db="EMBL/GenBank/DDBJ databases">
        <authorList>
            <person name="de Groot N.N."/>
        </authorList>
    </citation>
    <scope>NUCLEOTIDE SEQUENCE [LARGE SCALE GENOMIC DNA]</scope>
    <source>
        <strain evidence="11 12">CGMCC 1.3442</strain>
    </source>
</reference>
<dbReference type="EMBL" id="FNIG01000006">
    <property type="protein sequence ID" value="SDN61509.1"/>
    <property type="molecule type" value="Genomic_DNA"/>
</dbReference>
<feature type="binding site" evidence="9">
    <location>
        <position position="26"/>
    </location>
    <ligand>
        <name>3-phosphoshikimate</name>
        <dbReference type="ChEBI" id="CHEBI:145989"/>
    </ligand>
</feature>
<keyword evidence="4 9" id="KW-0963">Cytoplasm</keyword>
<dbReference type="InterPro" id="IPR036968">
    <property type="entry name" value="Enolpyruvate_Tfrase_sf"/>
</dbReference>
<keyword evidence="12" id="KW-1185">Reference proteome</keyword>
<feature type="binding site" evidence="9">
    <location>
        <position position="21"/>
    </location>
    <ligand>
        <name>phosphoenolpyruvate</name>
        <dbReference type="ChEBI" id="CHEBI:58702"/>
    </ligand>
</feature>
<feature type="binding site" evidence="9">
    <location>
        <position position="22"/>
    </location>
    <ligand>
        <name>3-phosphoshikimate</name>
        <dbReference type="ChEBI" id="CHEBI:145989"/>
    </ligand>
</feature>
<comment type="caution">
    <text evidence="9">Lacks conserved residue(s) required for the propagation of feature annotation.</text>
</comment>
<dbReference type="Proteomes" id="UP000199334">
    <property type="component" value="Unassembled WGS sequence"/>
</dbReference>
<comment type="pathway">
    <text evidence="2 9">Metabolic intermediate biosynthesis; chorismate biosynthesis; chorismate from D-erythrose 4-phosphate and phosphoenolpyruvate: step 6/7.</text>
</comment>
<evidence type="ECO:0000256" key="6">
    <source>
        <dbReference type="ARBA" id="ARBA00022679"/>
    </source>
</evidence>
<comment type="subcellular location">
    <subcellularLocation>
        <location evidence="9">Cytoplasm</location>
    </subcellularLocation>
</comment>
<comment type="similarity">
    <text evidence="3 9">Belongs to the EPSP synthase family.</text>
</comment>
<protein>
    <recommendedName>
        <fullName evidence="9">3-phosphoshikimate 1-carboxyvinyltransferase</fullName>
        <ecNumber evidence="9">2.5.1.19</ecNumber>
    </recommendedName>
    <alternativeName>
        <fullName evidence="9">5-enolpyruvylshikimate-3-phosphate synthase</fullName>
        <shortName evidence="9">EPSP synthase</shortName>
        <shortName evidence="9">EPSPS</shortName>
    </alternativeName>
</protein>
<dbReference type="STRING" id="237069.SAMN05216498_2677"/>
<feature type="binding site" evidence="9">
    <location>
        <position position="385"/>
    </location>
    <ligand>
        <name>phosphoenolpyruvate</name>
        <dbReference type="ChEBI" id="CHEBI:58702"/>
    </ligand>
</feature>
<keyword evidence="6 9" id="KW-0808">Transferase</keyword>
<evidence type="ECO:0000256" key="3">
    <source>
        <dbReference type="ARBA" id="ARBA00009948"/>
    </source>
</evidence>
<dbReference type="GO" id="GO:0005737">
    <property type="term" value="C:cytoplasm"/>
    <property type="evidence" value="ECO:0007669"/>
    <property type="project" value="UniProtKB-SubCell"/>
</dbReference>
<accession>A0A1H0CUE9</accession>
<keyword evidence="7 9" id="KW-0057">Aromatic amino acid biosynthesis</keyword>
<evidence type="ECO:0000313" key="11">
    <source>
        <dbReference type="EMBL" id="SDN61509.1"/>
    </source>
</evidence>
<feature type="active site" description="Proton acceptor" evidence="9">
    <location>
        <position position="312"/>
    </location>
</feature>